<evidence type="ECO:0000256" key="12">
    <source>
        <dbReference type="PROSITE-ProRule" id="PRU10061"/>
    </source>
</evidence>
<protein>
    <recommendedName>
        <fullName evidence="13">Beta-xylanase</fullName>
        <ecNumber evidence="13">3.2.1.8</ecNumber>
    </recommendedName>
</protein>
<dbReference type="PANTHER" id="PTHR31490:SF35">
    <property type="entry name" value="ENDO-1,4-BETA-XYLANASE"/>
    <property type="match status" value="1"/>
</dbReference>
<dbReference type="AlphaFoldDB" id="A0A6A6HCM8"/>
<proteinExistence type="inferred from homology"/>
<feature type="chain" id="PRO_5025510463" description="Beta-xylanase" evidence="15">
    <location>
        <begin position="25"/>
        <end position="413"/>
    </location>
</feature>
<dbReference type="Pfam" id="PF00734">
    <property type="entry name" value="CBM_1"/>
    <property type="match status" value="1"/>
</dbReference>
<keyword evidence="6" id="KW-0858">Xylan degradation</keyword>
<dbReference type="Proteomes" id="UP000800092">
    <property type="component" value="Unassembled WGS sequence"/>
</dbReference>
<keyword evidence="11 13" id="KW-0624">Polysaccharide degradation</keyword>
<dbReference type="PANTHER" id="PTHR31490">
    <property type="entry name" value="GLYCOSYL HYDROLASE"/>
    <property type="match status" value="1"/>
</dbReference>
<keyword evidence="5" id="KW-0964">Secreted</keyword>
<evidence type="ECO:0000259" key="16">
    <source>
        <dbReference type="PROSITE" id="PS51164"/>
    </source>
</evidence>
<dbReference type="InterPro" id="IPR017853">
    <property type="entry name" value="GH"/>
</dbReference>
<dbReference type="EMBL" id="ML991793">
    <property type="protein sequence ID" value="KAF2235233.1"/>
    <property type="molecule type" value="Genomic_DNA"/>
</dbReference>
<dbReference type="EC" id="3.2.1.8" evidence="13"/>
<dbReference type="InterPro" id="IPR001000">
    <property type="entry name" value="GH10_dom"/>
</dbReference>
<dbReference type="OrthoDB" id="3055998at2759"/>
<feature type="signal peptide" evidence="15">
    <location>
        <begin position="1"/>
        <end position="24"/>
    </location>
</feature>
<dbReference type="SUPFAM" id="SSF51445">
    <property type="entry name" value="(Trans)glycosidases"/>
    <property type="match status" value="1"/>
</dbReference>
<evidence type="ECO:0000256" key="5">
    <source>
        <dbReference type="ARBA" id="ARBA00022525"/>
    </source>
</evidence>
<evidence type="ECO:0000313" key="18">
    <source>
        <dbReference type="EMBL" id="KAF2235233.1"/>
    </source>
</evidence>
<reference evidence="18" key="1">
    <citation type="journal article" date="2020" name="Stud. Mycol.">
        <title>101 Dothideomycetes genomes: a test case for predicting lifestyles and emergence of pathogens.</title>
        <authorList>
            <person name="Haridas S."/>
            <person name="Albert R."/>
            <person name="Binder M."/>
            <person name="Bloem J."/>
            <person name="Labutti K."/>
            <person name="Salamov A."/>
            <person name="Andreopoulos B."/>
            <person name="Baker S."/>
            <person name="Barry K."/>
            <person name="Bills G."/>
            <person name="Bluhm B."/>
            <person name="Cannon C."/>
            <person name="Castanera R."/>
            <person name="Culley D."/>
            <person name="Daum C."/>
            <person name="Ezra D."/>
            <person name="Gonzalez J."/>
            <person name="Henrissat B."/>
            <person name="Kuo A."/>
            <person name="Liang C."/>
            <person name="Lipzen A."/>
            <person name="Lutzoni F."/>
            <person name="Magnuson J."/>
            <person name="Mondo S."/>
            <person name="Nolan M."/>
            <person name="Ohm R."/>
            <person name="Pangilinan J."/>
            <person name="Park H.-J."/>
            <person name="Ramirez L."/>
            <person name="Alfaro M."/>
            <person name="Sun H."/>
            <person name="Tritt A."/>
            <person name="Yoshinaga Y."/>
            <person name="Zwiers L.-H."/>
            <person name="Turgeon B."/>
            <person name="Goodwin S."/>
            <person name="Spatafora J."/>
            <person name="Crous P."/>
            <person name="Grigoriev I."/>
        </authorList>
    </citation>
    <scope>NUCLEOTIDE SEQUENCE</scope>
    <source>
        <strain evidence="18">Tuck. ex Michener</strain>
    </source>
</reference>
<evidence type="ECO:0000256" key="11">
    <source>
        <dbReference type="ARBA" id="ARBA00023326"/>
    </source>
</evidence>
<evidence type="ECO:0000256" key="14">
    <source>
        <dbReference type="SAM" id="MobiDB-lite"/>
    </source>
</evidence>
<evidence type="ECO:0000256" key="9">
    <source>
        <dbReference type="ARBA" id="ARBA00023277"/>
    </source>
</evidence>
<dbReference type="Gene3D" id="3.20.20.80">
    <property type="entry name" value="Glycosidases"/>
    <property type="match status" value="1"/>
</dbReference>
<keyword evidence="7 15" id="KW-0732">Signal</keyword>
<dbReference type="PROSITE" id="PS51164">
    <property type="entry name" value="CBM1_2"/>
    <property type="match status" value="1"/>
</dbReference>
<keyword evidence="10 13" id="KW-0326">Glycosidase</keyword>
<keyword evidence="8 13" id="KW-0378">Hydrolase</keyword>
<evidence type="ECO:0000256" key="3">
    <source>
        <dbReference type="ARBA" id="ARBA00004851"/>
    </source>
</evidence>
<dbReference type="SMART" id="SM00236">
    <property type="entry name" value="fCBD"/>
    <property type="match status" value="1"/>
</dbReference>
<evidence type="ECO:0000256" key="1">
    <source>
        <dbReference type="ARBA" id="ARBA00000681"/>
    </source>
</evidence>
<evidence type="ECO:0000256" key="8">
    <source>
        <dbReference type="ARBA" id="ARBA00022801"/>
    </source>
</evidence>
<accession>A0A6A6HCM8</accession>
<dbReference type="InterPro" id="IPR000254">
    <property type="entry name" value="CBD"/>
</dbReference>
<dbReference type="GO" id="GO:0030248">
    <property type="term" value="F:cellulose binding"/>
    <property type="evidence" value="ECO:0007669"/>
    <property type="project" value="InterPro"/>
</dbReference>
<feature type="region of interest" description="Disordered" evidence="14">
    <location>
        <begin position="347"/>
        <end position="375"/>
    </location>
</feature>
<comment type="subcellular location">
    <subcellularLocation>
        <location evidence="2">Secreted</location>
    </subcellularLocation>
</comment>
<comment type="pathway">
    <text evidence="3">Glycan degradation; xylan degradation.</text>
</comment>
<evidence type="ECO:0000313" key="19">
    <source>
        <dbReference type="Proteomes" id="UP000800092"/>
    </source>
</evidence>
<dbReference type="InterPro" id="IPR031158">
    <property type="entry name" value="GH10_AS"/>
</dbReference>
<name>A0A6A6HCM8_VIRVR</name>
<evidence type="ECO:0000256" key="7">
    <source>
        <dbReference type="ARBA" id="ARBA00022729"/>
    </source>
</evidence>
<gene>
    <name evidence="18" type="ORF">EV356DRAFT_514590</name>
</gene>
<feature type="domain" description="CBM1" evidence="16">
    <location>
        <begin position="377"/>
        <end position="413"/>
    </location>
</feature>
<dbReference type="GO" id="GO:0045493">
    <property type="term" value="P:xylan catabolic process"/>
    <property type="evidence" value="ECO:0007669"/>
    <property type="project" value="UniProtKB-KW"/>
</dbReference>
<dbReference type="PROSITE" id="PS51760">
    <property type="entry name" value="GH10_2"/>
    <property type="match status" value="1"/>
</dbReference>
<keyword evidence="9 13" id="KW-0119">Carbohydrate metabolism</keyword>
<dbReference type="PRINTS" id="PR00134">
    <property type="entry name" value="GLHYDRLASE10"/>
</dbReference>
<evidence type="ECO:0000256" key="10">
    <source>
        <dbReference type="ARBA" id="ARBA00023295"/>
    </source>
</evidence>
<dbReference type="InterPro" id="IPR035971">
    <property type="entry name" value="CBD_sf"/>
</dbReference>
<feature type="domain" description="GH10" evidence="17">
    <location>
        <begin position="30"/>
        <end position="340"/>
    </location>
</feature>
<evidence type="ECO:0000256" key="4">
    <source>
        <dbReference type="ARBA" id="ARBA00007495"/>
    </source>
</evidence>
<comment type="similarity">
    <text evidence="4 13">Belongs to the glycosyl hydrolase 10 (cellulase F) family.</text>
</comment>
<dbReference type="InterPro" id="IPR044846">
    <property type="entry name" value="GH10"/>
</dbReference>
<dbReference type="SUPFAM" id="SSF57180">
    <property type="entry name" value="Cellulose-binding domain"/>
    <property type="match status" value="1"/>
</dbReference>
<evidence type="ECO:0000256" key="13">
    <source>
        <dbReference type="RuleBase" id="RU361174"/>
    </source>
</evidence>
<dbReference type="GO" id="GO:0031176">
    <property type="term" value="F:endo-1,4-beta-xylanase activity"/>
    <property type="evidence" value="ECO:0007669"/>
    <property type="project" value="UniProtKB-EC"/>
</dbReference>
<evidence type="ECO:0000256" key="2">
    <source>
        <dbReference type="ARBA" id="ARBA00004613"/>
    </source>
</evidence>
<evidence type="ECO:0000256" key="15">
    <source>
        <dbReference type="SAM" id="SignalP"/>
    </source>
</evidence>
<dbReference type="PROSITE" id="PS00591">
    <property type="entry name" value="GH10_1"/>
    <property type="match status" value="1"/>
</dbReference>
<dbReference type="GO" id="GO:0005576">
    <property type="term" value="C:extracellular region"/>
    <property type="evidence" value="ECO:0007669"/>
    <property type="project" value="UniProtKB-SubCell"/>
</dbReference>
<evidence type="ECO:0000259" key="17">
    <source>
        <dbReference type="PROSITE" id="PS51760"/>
    </source>
</evidence>
<sequence>MSQSRMVMALTGVFALSTLSNAAATGLNSAAKAAGLKYFGSATDNSELTDSAYTAVLDDTNQFGQITPGNTMKWVYTEPSQNSFSYTQGDQIANFAKTNGQLLRCHNLVWYQEAPSWVTSGSWTNASLIAAMQAHITNEVTHYKGQCYAWDVVNEALNDDGTYRQWELYNVIGPAYIPLAFEAAAAADPDVKLYYNDYNIETAGAKATAAQNLVKTIKAYGAKIDGIGLESHFIVGETPSASSQASNMASFTALGVEVAVTELDVRQTLPETSAQDQQQAKDYVSTVQACLQTKNCVGVTVWDFDDKYSWVPSTFSGQGAADLYNSAVQPKPAYTSVLSALNAAATAGSGSSSSAPTTLSTVSASPTSSPSSAPASGTVAEYGQCGGIGYTGPTVCESPYSCHSTNSYYSQCY</sequence>
<dbReference type="SMART" id="SM00633">
    <property type="entry name" value="Glyco_10"/>
    <property type="match status" value="1"/>
</dbReference>
<evidence type="ECO:0000256" key="6">
    <source>
        <dbReference type="ARBA" id="ARBA00022651"/>
    </source>
</evidence>
<dbReference type="PROSITE" id="PS00562">
    <property type="entry name" value="CBM1_1"/>
    <property type="match status" value="1"/>
</dbReference>
<comment type="catalytic activity">
    <reaction evidence="1 13">
        <text>Endohydrolysis of (1-&gt;4)-beta-D-xylosidic linkages in xylans.</text>
        <dbReference type="EC" id="3.2.1.8"/>
    </reaction>
</comment>
<keyword evidence="19" id="KW-1185">Reference proteome</keyword>
<dbReference type="Pfam" id="PF00331">
    <property type="entry name" value="Glyco_hydro_10"/>
    <property type="match status" value="1"/>
</dbReference>
<organism evidence="18 19">
    <name type="scientific">Viridothelium virens</name>
    <name type="common">Speckled blister lichen</name>
    <name type="synonym">Trypethelium virens</name>
    <dbReference type="NCBI Taxonomy" id="1048519"/>
    <lineage>
        <taxon>Eukaryota</taxon>
        <taxon>Fungi</taxon>
        <taxon>Dikarya</taxon>
        <taxon>Ascomycota</taxon>
        <taxon>Pezizomycotina</taxon>
        <taxon>Dothideomycetes</taxon>
        <taxon>Dothideomycetes incertae sedis</taxon>
        <taxon>Trypetheliales</taxon>
        <taxon>Trypetheliaceae</taxon>
        <taxon>Viridothelium</taxon>
    </lineage>
</organism>
<feature type="active site" description="Nucleophile" evidence="12">
    <location>
        <position position="262"/>
    </location>
</feature>